<reference evidence="7 8" key="1">
    <citation type="journal article" date="2023" name="IMA Fungus">
        <title>Comparative genomic study of the Penicillium genus elucidates a diverse pangenome and 15 lateral gene transfer events.</title>
        <authorList>
            <person name="Petersen C."/>
            <person name="Sorensen T."/>
            <person name="Nielsen M.R."/>
            <person name="Sondergaard T.E."/>
            <person name="Sorensen J.L."/>
            <person name="Fitzpatrick D.A."/>
            <person name="Frisvad J.C."/>
            <person name="Nielsen K.L."/>
        </authorList>
    </citation>
    <scope>NUCLEOTIDE SEQUENCE [LARGE SCALE GENOMIC DNA]</scope>
    <source>
        <strain evidence="7 8">IBT 35679</strain>
    </source>
</reference>
<feature type="domain" description="Zn(2)-C6 fungal-type" evidence="6">
    <location>
        <begin position="4"/>
        <end position="32"/>
    </location>
</feature>
<keyword evidence="3" id="KW-0804">Transcription</keyword>
<keyword evidence="4" id="KW-0539">Nucleus</keyword>
<dbReference type="AlphaFoldDB" id="A0AAD6CXI8"/>
<name>A0AAD6CXI8_9EURO</name>
<dbReference type="Pfam" id="PF00172">
    <property type="entry name" value="Zn_clus"/>
    <property type="match status" value="1"/>
</dbReference>
<evidence type="ECO:0000256" key="4">
    <source>
        <dbReference type="ARBA" id="ARBA00023242"/>
    </source>
</evidence>
<comment type="caution">
    <text evidence="7">The sequence shown here is derived from an EMBL/GenBank/DDBJ whole genome shotgun (WGS) entry which is preliminary data.</text>
</comment>
<gene>
    <name evidence="7" type="ORF">N7494_006347</name>
</gene>
<dbReference type="PROSITE" id="PS00463">
    <property type="entry name" value="ZN2_CY6_FUNGAL_1"/>
    <property type="match status" value="1"/>
</dbReference>
<dbReference type="InterPro" id="IPR021858">
    <property type="entry name" value="Fun_TF"/>
</dbReference>
<dbReference type="SMART" id="SM00066">
    <property type="entry name" value="GAL4"/>
    <property type="match status" value="1"/>
</dbReference>
<dbReference type="Proteomes" id="UP001220324">
    <property type="component" value="Unassembled WGS sequence"/>
</dbReference>
<organism evidence="7 8">
    <name type="scientific">Penicillium frequentans</name>
    <dbReference type="NCBI Taxonomy" id="3151616"/>
    <lineage>
        <taxon>Eukaryota</taxon>
        <taxon>Fungi</taxon>
        <taxon>Dikarya</taxon>
        <taxon>Ascomycota</taxon>
        <taxon>Pezizomycotina</taxon>
        <taxon>Eurotiomycetes</taxon>
        <taxon>Eurotiomycetidae</taxon>
        <taxon>Eurotiales</taxon>
        <taxon>Aspergillaceae</taxon>
        <taxon>Penicillium</taxon>
    </lineage>
</organism>
<sequence>MTKGCYTCRRRRIICDNGQPTCRKCRDAGKECLGYQKPLVWVKGGVASRGKMMGRSFDDVKTPASASNSRNSPVTNELNANLGLFPTESSDTESSPNSAAQASPETDWIQEVLDAGNFDDVFGLPEGGFLESNPPELPGTAVVHAPQNGFIQYIPAPWGMVDPLLKEFDPVSRMYLKHYHEYMTNDFLVYPQLKNPYRDMLALVGHSPLMANVLSAMGALHYSLISNSDSSMMPWSTQNPLSTNSLLSSEDIENMIIPTSSRQTTSKAYHHFLEYKQRTLKQLSKDLSNPAKQNADITLAAVVILALLDLFESGSGAWSYHIEGAKKIMRSRPESQIGQGILQGLETVAIDGCLIMEIMGSTLARPGALSKPFYSQAMGPEMLKRLEETSWVGCPAYLLEVIFYVHTLWYQDSELAPSAPQPATLGVSMQEGQPLSRESFAQLLQGIRTFDPVSWAQEMQTYFFLDDISPRIALASAYQAAVYLYTSRVLSKTREGYTAPWPETNLPSDHSQIAHDLITRICSVPTSDPHFKCLIWPSFIAGAECRRLSQRSLVLEKLGALYQAVTSVNVRNAAWVLRLMWQKQDLKRRERENVPFGLVDGLLPKDAFQENEDETFDSSFDWVDELDASRLDWLFI</sequence>
<evidence type="ECO:0000256" key="2">
    <source>
        <dbReference type="ARBA" id="ARBA00023125"/>
    </source>
</evidence>
<protein>
    <recommendedName>
        <fullName evidence="6">Zn(2)-C6 fungal-type domain-containing protein</fullName>
    </recommendedName>
</protein>
<dbReference type="Gene3D" id="4.10.240.10">
    <property type="entry name" value="Zn(2)-C6 fungal-type DNA-binding domain"/>
    <property type="match status" value="1"/>
</dbReference>
<keyword evidence="8" id="KW-1185">Reference proteome</keyword>
<dbReference type="PANTHER" id="PTHR38791:SF11">
    <property type="entry name" value="ZN(II)2CYS6 TRANSCRIPTION FACTOR (EUROFUNG)"/>
    <property type="match status" value="1"/>
</dbReference>
<dbReference type="InterPro" id="IPR053175">
    <property type="entry name" value="DHMBA_Reg_Transcription_Factor"/>
</dbReference>
<dbReference type="SUPFAM" id="SSF57701">
    <property type="entry name" value="Zn2/Cys6 DNA-binding domain"/>
    <property type="match status" value="1"/>
</dbReference>
<dbReference type="EMBL" id="JAQIZZ010000005">
    <property type="protein sequence ID" value="KAJ5541271.1"/>
    <property type="molecule type" value="Genomic_DNA"/>
</dbReference>
<dbReference type="InterPro" id="IPR001138">
    <property type="entry name" value="Zn2Cys6_DnaBD"/>
</dbReference>
<evidence type="ECO:0000256" key="5">
    <source>
        <dbReference type="SAM" id="MobiDB-lite"/>
    </source>
</evidence>
<feature type="compositionally biased region" description="Polar residues" evidence="5">
    <location>
        <begin position="87"/>
        <end position="104"/>
    </location>
</feature>
<dbReference type="GO" id="GO:0000981">
    <property type="term" value="F:DNA-binding transcription factor activity, RNA polymerase II-specific"/>
    <property type="evidence" value="ECO:0007669"/>
    <property type="project" value="InterPro"/>
</dbReference>
<proteinExistence type="predicted"/>
<accession>A0AAD6CXI8</accession>
<dbReference type="GO" id="GO:0008270">
    <property type="term" value="F:zinc ion binding"/>
    <property type="evidence" value="ECO:0007669"/>
    <property type="project" value="InterPro"/>
</dbReference>
<dbReference type="Pfam" id="PF11951">
    <property type="entry name" value="Fungal_trans_2"/>
    <property type="match status" value="1"/>
</dbReference>
<keyword evidence="2" id="KW-0238">DNA-binding</keyword>
<dbReference type="InterPro" id="IPR036864">
    <property type="entry name" value="Zn2-C6_fun-type_DNA-bd_sf"/>
</dbReference>
<dbReference type="PROSITE" id="PS50048">
    <property type="entry name" value="ZN2_CY6_FUNGAL_2"/>
    <property type="match status" value="1"/>
</dbReference>
<evidence type="ECO:0000256" key="1">
    <source>
        <dbReference type="ARBA" id="ARBA00023015"/>
    </source>
</evidence>
<dbReference type="PANTHER" id="PTHR38791">
    <property type="entry name" value="ZN(II)2CYS6 TRANSCRIPTION FACTOR (EUROFUNG)-RELATED-RELATED"/>
    <property type="match status" value="1"/>
</dbReference>
<evidence type="ECO:0000259" key="6">
    <source>
        <dbReference type="PROSITE" id="PS50048"/>
    </source>
</evidence>
<feature type="region of interest" description="Disordered" evidence="5">
    <location>
        <begin position="55"/>
        <end position="105"/>
    </location>
</feature>
<evidence type="ECO:0000256" key="3">
    <source>
        <dbReference type="ARBA" id="ARBA00023163"/>
    </source>
</evidence>
<evidence type="ECO:0000313" key="8">
    <source>
        <dbReference type="Proteomes" id="UP001220324"/>
    </source>
</evidence>
<dbReference type="CDD" id="cd00067">
    <property type="entry name" value="GAL4"/>
    <property type="match status" value="1"/>
</dbReference>
<dbReference type="GO" id="GO:0003677">
    <property type="term" value="F:DNA binding"/>
    <property type="evidence" value="ECO:0007669"/>
    <property type="project" value="UniProtKB-KW"/>
</dbReference>
<keyword evidence="1" id="KW-0805">Transcription regulation</keyword>
<evidence type="ECO:0000313" key="7">
    <source>
        <dbReference type="EMBL" id="KAJ5541271.1"/>
    </source>
</evidence>
<feature type="compositionally biased region" description="Polar residues" evidence="5">
    <location>
        <begin position="64"/>
        <end position="79"/>
    </location>
</feature>